<dbReference type="Proteomes" id="UP001152561">
    <property type="component" value="Unassembled WGS sequence"/>
</dbReference>
<keyword evidence="2" id="KW-1185">Reference proteome</keyword>
<dbReference type="AlphaFoldDB" id="A0A9Q1L9Y4"/>
<protein>
    <submittedName>
        <fullName evidence="1">Uncharacterized protein</fullName>
    </submittedName>
</protein>
<evidence type="ECO:0000313" key="1">
    <source>
        <dbReference type="EMBL" id="KAJ8530133.1"/>
    </source>
</evidence>
<accession>A0A9Q1L9Y4</accession>
<dbReference type="EMBL" id="JAJAGQ010000022">
    <property type="protein sequence ID" value="KAJ8530133.1"/>
    <property type="molecule type" value="Genomic_DNA"/>
</dbReference>
<evidence type="ECO:0000313" key="2">
    <source>
        <dbReference type="Proteomes" id="UP001152561"/>
    </source>
</evidence>
<name>A0A9Q1L9Y4_9SOLA</name>
<proteinExistence type="predicted"/>
<organism evidence="1 2">
    <name type="scientific">Anisodus acutangulus</name>
    <dbReference type="NCBI Taxonomy" id="402998"/>
    <lineage>
        <taxon>Eukaryota</taxon>
        <taxon>Viridiplantae</taxon>
        <taxon>Streptophyta</taxon>
        <taxon>Embryophyta</taxon>
        <taxon>Tracheophyta</taxon>
        <taxon>Spermatophyta</taxon>
        <taxon>Magnoliopsida</taxon>
        <taxon>eudicotyledons</taxon>
        <taxon>Gunneridae</taxon>
        <taxon>Pentapetalae</taxon>
        <taxon>asterids</taxon>
        <taxon>lamiids</taxon>
        <taxon>Solanales</taxon>
        <taxon>Solanaceae</taxon>
        <taxon>Solanoideae</taxon>
        <taxon>Hyoscyameae</taxon>
        <taxon>Anisodus</taxon>
    </lineage>
</organism>
<comment type="caution">
    <text evidence="1">The sequence shown here is derived from an EMBL/GenBank/DDBJ whole genome shotgun (WGS) entry which is preliminary data.</text>
</comment>
<sequence length="78" mass="9081">MDEGEKLLRYVYWSNARETDNPTVDNKQWAGRDLTVLLCRLLLVEFFMRYDTFTVDSSKFLVGLSVTFKTVGKKAHES</sequence>
<dbReference type="OrthoDB" id="2789670at2759"/>
<reference evidence="2" key="1">
    <citation type="journal article" date="2023" name="Proc. Natl. Acad. Sci. U.S.A.">
        <title>Genomic and structural basis for evolution of tropane alkaloid biosynthesis.</title>
        <authorList>
            <person name="Wanga Y.-J."/>
            <person name="Taina T."/>
            <person name="Yua J.-Y."/>
            <person name="Lia J."/>
            <person name="Xua B."/>
            <person name="Chenc J."/>
            <person name="D'Auriad J.C."/>
            <person name="Huanga J.-P."/>
            <person name="Huanga S.-X."/>
        </authorList>
    </citation>
    <scope>NUCLEOTIDE SEQUENCE [LARGE SCALE GENOMIC DNA]</scope>
    <source>
        <strain evidence="2">cv. KIB-2019</strain>
    </source>
</reference>
<gene>
    <name evidence="1" type="ORF">K7X08_036968</name>
</gene>